<dbReference type="SUPFAM" id="SSF48452">
    <property type="entry name" value="TPR-like"/>
    <property type="match status" value="2"/>
</dbReference>
<dbReference type="FunFam" id="1.25.40.10:FF:000031">
    <property type="entry name" value="Pentatricopeptide repeat-containing protein mitochondrial"/>
    <property type="match status" value="1"/>
</dbReference>
<evidence type="ECO:0000256" key="4">
    <source>
        <dbReference type="SAM" id="MobiDB-lite"/>
    </source>
</evidence>
<dbReference type="AlphaFoldDB" id="A0A9R0QGS8"/>
<evidence type="ECO:0008006" key="7">
    <source>
        <dbReference type="Google" id="ProtNLM"/>
    </source>
</evidence>
<dbReference type="Pfam" id="PF13812">
    <property type="entry name" value="PPR_3"/>
    <property type="match status" value="1"/>
</dbReference>
<evidence type="ECO:0000313" key="5">
    <source>
        <dbReference type="EMBL" id="VAH09798.1"/>
    </source>
</evidence>
<dbReference type="Pfam" id="PF13041">
    <property type="entry name" value="PPR_2"/>
    <property type="match status" value="2"/>
</dbReference>
<feature type="repeat" description="PPR" evidence="3">
    <location>
        <begin position="364"/>
        <end position="399"/>
    </location>
</feature>
<dbReference type="OMA" id="RADEMTM"/>
<organism evidence="5 6">
    <name type="scientific">Triticum turgidum subsp. durum</name>
    <name type="common">Durum wheat</name>
    <name type="synonym">Triticum durum</name>
    <dbReference type="NCBI Taxonomy" id="4567"/>
    <lineage>
        <taxon>Eukaryota</taxon>
        <taxon>Viridiplantae</taxon>
        <taxon>Streptophyta</taxon>
        <taxon>Embryophyta</taxon>
        <taxon>Tracheophyta</taxon>
        <taxon>Spermatophyta</taxon>
        <taxon>Magnoliopsida</taxon>
        <taxon>Liliopsida</taxon>
        <taxon>Poales</taxon>
        <taxon>Poaceae</taxon>
        <taxon>BOP clade</taxon>
        <taxon>Pooideae</taxon>
        <taxon>Triticodae</taxon>
        <taxon>Triticeae</taxon>
        <taxon>Triticinae</taxon>
        <taxon>Triticum</taxon>
    </lineage>
</organism>
<name>A0A9R0QGS8_TRITD</name>
<feature type="repeat" description="PPR" evidence="3">
    <location>
        <begin position="119"/>
        <end position="153"/>
    </location>
</feature>
<dbReference type="GO" id="GO:0009451">
    <property type="term" value="P:RNA modification"/>
    <property type="evidence" value="ECO:0007669"/>
    <property type="project" value="InterPro"/>
</dbReference>
<evidence type="ECO:0000256" key="3">
    <source>
        <dbReference type="PROSITE-ProRule" id="PRU00708"/>
    </source>
</evidence>
<dbReference type="Gramene" id="TRITD1Av1G203780.1">
    <property type="protein sequence ID" value="TRITD1Av1G203780.1"/>
    <property type="gene ID" value="TRITD1Av1G203780"/>
</dbReference>
<dbReference type="FunFam" id="1.25.40.10:FF:000469">
    <property type="entry name" value="Pentatricopeptide repeat-containing protein"/>
    <property type="match status" value="1"/>
</dbReference>
<sequence length="534" mass="56241">MDAPYPPARQPSSKPAAAPLRSPGRASNPGPAPPHAASLLRGGAPHDAGALRAVLKRLATAASAPCEAAPALHAHSAKLGLYRHHRGVRDALVGLYLACGRRGVACDLFAGAGGGPAPDVISWTAMVTGHARMGLFREAAALFLAMADDGALVIDAVAAAAAFAACAGAGDLALAREVHRRVLNAGVSLDVVACNALVDMYAKCGDAAAALRCFRTMMPTKNVVTWNTMISAHARAGELQEALELFREMLQQQGCAPSPLPDDATFVAVLCACARLGALDAGRWVHAYMGRTGRDAADGVVGNALIDMYAKCGAVEQAAEVFDAMTRRDVYTYTSMISGLAMHGRGEEALALFGDMRRAGVRPNEVTFLGVLSACCHAGNIEDGLQHFDAMAEQHGVVPGIEHYGCVVDMLGRAGRLDEAEDLVSAMPIRPDALVWGSLLAACRAHGHVDRAERVMRRMAEDEADAGDYVLMSNMYAHEGRHGKAVQVRRQMRRGKVDKVPGCSLIEIDGVVHEFQAVPANSVEISDDASDLFS</sequence>
<dbReference type="GO" id="GO:0003723">
    <property type="term" value="F:RNA binding"/>
    <property type="evidence" value="ECO:0007669"/>
    <property type="project" value="InterPro"/>
</dbReference>
<protein>
    <recommendedName>
        <fullName evidence="7">Pentatricopeptide repeat-containing protein</fullName>
    </recommendedName>
</protein>
<dbReference type="InterPro" id="IPR046848">
    <property type="entry name" value="E_motif"/>
</dbReference>
<feature type="repeat" description="PPR" evidence="3">
    <location>
        <begin position="432"/>
        <end position="466"/>
    </location>
</feature>
<dbReference type="Pfam" id="PF20431">
    <property type="entry name" value="E_motif"/>
    <property type="match status" value="1"/>
</dbReference>
<accession>A0A9R0QGS8</accession>
<keyword evidence="1" id="KW-0677">Repeat</keyword>
<dbReference type="PROSITE" id="PS51375">
    <property type="entry name" value="PPR"/>
    <property type="match status" value="6"/>
</dbReference>
<dbReference type="InterPro" id="IPR002885">
    <property type="entry name" value="PPR_rpt"/>
</dbReference>
<evidence type="ECO:0000313" key="6">
    <source>
        <dbReference type="Proteomes" id="UP000324705"/>
    </source>
</evidence>
<feature type="repeat" description="PPR" evidence="3">
    <location>
        <begin position="298"/>
        <end position="328"/>
    </location>
</feature>
<dbReference type="Proteomes" id="UP000324705">
    <property type="component" value="Chromosome 1A"/>
</dbReference>
<keyword evidence="6" id="KW-1185">Reference proteome</keyword>
<reference evidence="5 6" key="1">
    <citation type="submission" date="2017-09" db="EMBL/GenBank/DDBJ databases">
        <authorList>
            <consortium name="International Durum Wheat Genome Sequencing Consortium (IDWGSC)"/>
            <person name="Milanesi L."/>
        </authorList>
    </citation>
    <scope>NUCLEOTIDE SEQUENCE [LARGE SCALE GENOMIC DNA]</scope>
    <source>
        <strain evidence="6">cv. Svevo</strain>
    </source>
</reference>
<feature type="repeat" description="PPR" evidence="3">
    <location>
        <begin position="222"/>
        <end position="257"/>
    </location>
</feature>
<dbReference type="InterPro" id="IPR046960">
    <property type="entry name" value="PPR_At4g14850-like_plant"/>
</dbReference>
<dbReference type="InterPro" id="IPR011990">
    <property type="entry name" value="TPR-like_helical_dom_sf"/>
</dbReference>
<evidence type="ECO:0000256" key="1">
    <source>
        <dbReference type="ARBA" id="ARBA00022737"/>
    </source>
</evidence>
<dbReference type="FunFam" id="1.25.40.10:FF:000144">
    <property type="entry name" value="Pentatricopeptide repeat-containing protein, mitochondrial"/>
    <property type="match status" value="1"/>
</dbReference>
<dbReference type="PANTHER" id="PTHR47926:SF437">
    <property type="entry name" value="PENTACOTRIPEPTIDE-REPEAT REGION OF PRORP DOMAIN-CONTAINING PROTEIN"/>
    <property type="match status" value="1"/>
</dbReference>
<feature type="region of interest" description="Disordered" evidence="4">
    <location>
        <begin position="1"/>
        <end position="42"/>
    </location>
</feature>
<proteinExistence type="predicted"/>
<feature type="repeat" description="PPR" evidence="3">
    <location>
        <begin position="329"/>
        <end position="363"/>
    </location>
</feature>
<dbReference type="PANTHER" id="PTHR47926">
    <property type="entry name" value="PENTATRICOPEPTIDE REPEAT-CONTAINING PROTEIN"/>
    <property type="match status" value="1"/>
</dbReference>
<dbReference type="NCBIfam" id="TIGR00756">
    <property type="entry name" value="PPR"/>
    <property type="match status" value="3"/>
</dbReference>
<gene>
    <name evidence="5" type="ORF">TRITD_1Av1G203780</name>
</gene>
<dbReference type="EMBL" id="LT934111">
    <property type="protein sequence ID" value="VAH09798.1"/>
    <property type="molecule type" value="Genomic_DNA"/>
</dbReference>
<dbReference type="Pfam" id="PF01535">
    <property type="entry name" value="PPR"/>
    <property type="match status" value="2"/>
</dbReference>
<keyword evidence="2" id="KW-0809">Transit peptide</keyword>
<evidence type="ECO:0000256" key="2">
    <source>
        <dbReference type="ARBA" id="ARBA00022946"/>
    </source>
</evidence>
<dbReference type="Gene3D" id="1.25.40.10">
    <property type="entry name" value="Tetratricopeptide repeat domain"/>
    <property type="match status" value="3"/>
</dbReference>